<feature type="compositionally biased region" description="Basic and acidic residues" evidence="1">
    <location>
        <begin position="128"/>
        <end position="140"/>
    </location>
</feature>
<feature type="region of interest" description="Disordered" evidence="1">
    <location>
        <begin position="572"/>
        <end position="925"/>
    </location>
</feature>
<dbReference type="GO" id="GO:0005634">
    <property type="term" value="C:nucleus"/>
    <property type="evidence" value="ECO:0007669"/>
    <property type="project" value="InterPro"/>
</dbReference>
<feature type="compositionally biased region" description="Acidic residues" evidence="1">
    <location>
        <begin position="101"/>
        <end position="111"/>
    </location>
</feature>
<dbReference type="Pfam" id="PF10384">
    <property type="entry name" value="Scm3"/>
    <property type="match status" value="1"/>
</dbReference>
<feature type="compositionally biased region" description="Basic and acidic residues" evidence="1">
    <location>
        <begin position="26"/>
        <end position="42"/>
    </location>
</feature>
<feature type="compositionally biased region" description="Low complexity" evidence="1">
    <location>
        <begin position="788"/>
        <end position="829"/>
    </location>
</feature>
<dbReference type="Gene3D" id="1.10.20.10">
    <property type="entry name" value="Histone, subunit A"/>
    <property type="match status" value="1"/>
</dbReference>
<dbReference type="EMBL" id="MU853417">
    <property type="protein sequence ID" value="KAK4132562.1"/>
    <property type="molecule type" value="Genomic_DNA"/>
</dbReference>
<gene>
    <name evidence="2" type="ORF">BT67DRAFT_443763</name>
</gene>
<dbReference type="InterPro" id="IPR018465">
    <property type="entry name" value="Scm3/HJURP"/>
</dbReference>
<keyword evidence="3" id="KW-1185">Reference proteome</keyword>
<feature type="compositionally biased region" description="Polar residues" evidence="1">
    <location>
        <begin position="662"/>
        <end position="673"/>
    </location>
</feature>
<feature type="compositionally biased region" description="Acidic residues" evidence="1">
    <location>
        <begin position="15"/>
        <end position="25"/>
    </location>
</feature>
<evidence type="ECO:0000313" key="2">
    <source>
        <dbReference type="EMBL" id="KAK4132562.1"/>
    </source>
</evidence>
<feature type="compositionally biased region" description="Low complexity" evidence="1">
    <location>
        <begin position="848"/>
        <end position="875"/>
    </location>
</feature>
<reference evidence="2" key="2">
    <citation type="submission" date="2023-05" db="EMBL/GenBank/DDBJ databases">
        <authorList>
            <consortium name="Lawrence Berkeley National Laboratory"/>
            <person name="Steindorff A."/>
            <person name="Hensen N."/>
            <person name="Bonometti L."/>
            <person name="Westerberg I."/>
            <person name="Brannstrom I.O."/>
            <person name="Guillou S."/>
            <person name="Cros-Aarteil S."/>
            <person name="Calhoun S."/>
            <person name="Haridas S."/>
            <person name="Kuo A."/>
            <person name="Mondo S."/>
            <person name="Pangilinan J."/>
            <person name="Riley R."/>
            <person name="Labutti K."/>
            <person name="Andreopoulos B."/>
            <person name="Lipzen A."/>
            <person name="Chen C."/>
            <person name="Yanf M."/>
            <person name="Daum C."/>
            <person name="Ng V."/>
            <person name="Clum A."/>
            <person name="Ohm R."/>
            <person name="Martin F."/>
            <person name="Silar P."/>
            <person name="Natvig D."/>
            <person name="Lalanne C."/>
            <person name="Gautier V."/>
            <person name="Ament-Velasquez S.L."/>
            <person name="Kruys A."/>
            <person name="Hutchinson M.I."/>
            <person name="Powell A.J."/>
            <person name="Barry K."/>
            <person name="Miller A.N."/>
            <person name="Grigoriev I.V."/>
            <person name="Debuchy R."/>
            <person name="Gladieux P."/>
            <person name="Thoren M.H."/>
            <person name="Johannesson H."/>
        </authorList>
    </citation>
    <scope>NUCLEOTIDE SEQUENCE</scope>
    <source>
        <strain evidence="2">CBS 123565</strain>
    </source>
</reference>
<name>A0AAN6ZBV7_9PEZI</name>
<feature type="compositionally biased region" description="Polar residues" evidence="1">
    <location>
        <begin position="605"/>
        <end position="618"/>
    </location>
</feature>
<evidence type="ECO:0000313" key="3">
    <source>
        <dbReference type="Proteomes" id="UP001304895"/>
    </source>
</evidence>
<feature type="compositionally biased region" description="Basic and acidic residues" evidence="1">
    <location>
        <begin position="531"/>
        <end position="543"/>
    </location>
</feature>
<comment type="caution">
    <text evidence="2">The sequence shown here is derived from an EMBL/GenBank/DDBJ whole genome shotgun (WGS) entry which is preliminary data.</text>
</comment>
<feature type="compositionally biased region" description="Low complexity" evidence="1">
    <location>
        <begin position="679"/>
        <end position="691"/>
    </location>
</feature>
<evidence type="ECO:0000256" key="1">
    <source>
        <dbReference type="SAM" id="MobiDB-lite"/>
    </source>
</evidence>
<dbReference type="PANTHER" id="PTHR15992:SF5">
    <property type="entry name" value="HOLLIDAY JUNCTION RECOGNITION PROTEIN"/>
    <property type="match status" value="1"/>
</dbReference>
<evidence type="ECO:0008006" key="4">
    <source>
        <dbReference type="Google" id="ProtNLM"/>
    </source>
</evidence>
<feature type="region of interest" description="Disordered" evidence="1">
    <location>
        <begin position="430"/>
        <end position="554"/>
    </location>
</feature>
<feature type="compositionally biased region" description="Basic and acidic residues" evidence="1">
    <location>
        <begin position="442"/>
        <end position="451"/>
    </location>
</feature>
<dbReference type="PANTHER" id="PTHR15992">
    <property type="entry name" value="HOLLIDAY JUNCTION RECOGNITION PROTEIN"/>
    <property type="match status" value="1"/>
</dbReference>
<dbReference type="AlphaFoldDB" id="A0AAN6ZBV7"/>
<feature type="region of interest" description="Disordered" evidence="1">
    <location>
        <begin position="94"/>
        <end position="162"/>
    </location>
</feature>
<protein>
    <recommendedName>
        <fullName evidence="4">Myb-like DNA-binding domain protein</fullName>
    </recommendedName>
</protein>
<sequence>MEPPTKRPRFGPPPFEDDDDPEADELNSRPEEVNARRDPGLRLERSRAFAAFKFKSALEGIFDKYGKDFTGIGDEIDLRTGEIVVDNGHLQSLKHAQIGGEDGDDDDDDADGGNSDHAAPQAVPLDEEERKLQGKPDNRLRRPGQLALPSIPPQISTPPFFGGGWPGPASMLGAPPGFSTMMYPGPMQFGGFPMQYGAPIPMPTTDPTWSTPELPSSFFGNGPAPGQSVVLVRKKRTQLPFTAAREHDDDDDDDEILRGVSEAGRSEGTSDAVVVRRKLLLSRPSPGKVLGRKTQLAAASPKPGRGINKLGKHQKAGKSPGVDAKTRVEGSKAANETSGGFAGPGTPIPARKESSQDIPESSDVAAVKARQPNQMAPGSKPPLQLGDPDVYLSVCSGNETLTRKPRNQRLRVEIVARKWSDLSLFENITPELSGADSPDPPDSGKDGRPSDKGNSPIERTTAALEPKDPDHHVPDREPTSKSRDGPQKTSTGVFARNIVDPAYAFSDEDEPTLSRKRAPQRKPGKASKGLKPSDTRPETHEVMDDGGMMIHDWEPAPGEALLDADDVVTARAPSPTLSVRLDDIVGCDADGPAEPSAADVEGPRQPNTAAESSGQWGNRKTAGPDETPEWVTRRPKPPTVASQPETGPELTEPPVSNKRRQSLFSKGKQQGTPIRTADSPLQASSSQSPAPRFQDPDPPIPSSEHSQSRRDTIPSPTLTDLASDHHGTTPVKPPPPSTPVKAIPKTKPARSRLPKQPSPPPAIATTAAATPTPATTNPKATTKKRKSLLSLLPHTTTNTTTTTASSSSSEDELSIPTVPTPAAAAPATVSRARLSLRAPGSRSRRHSTTTSTTTTTTNTTTTHKPTSPSNPSTTPQRAVPRPAAGNTAGRRGSSTMASAGGKGFRTPTSARRAGSEMVQTPGGTMRRCGEAGFRCERDFCFVCL</sequence>
<feature type="region of interest" description="Disordered" evidence="1">
    <location>
        <begin position="284"/>
        <end position="390"/>
    </location>
</feature>
<feature type="region of interest" description="Disordered" evidence="1">
    <location>
        <begin position="1"/>
        <end position="42"/>
    </location>
</feature>
<accession>A0AAN6ZBV7</accession>
<reference evidence="2" key="1">
    <citation type="journal article" date="2023" name="Mol. Phylogenet. Evol.">
        <title>Genome-scale phylogeny and comparative genomics of the fungal order Sordariales.</title>
        <authorList>
            <person name="Hensen N."/>
            <person name="Bonometti L."/>
            <person name="Westerberg I."/>
            <person name="Brannstrom I.O."/>
            <person name="Guillou S."/>
            <person name="Cros-Aarteil S."/>
            <person name="Calhoun S."/>
            <person name="Haridas S."/>
            <person name="Kuo A."/>
            <person name="Mondo S."/>
            <person name="Pangilinan J."/>
            <person name="Riley R."/>
            <person name="LaButti K."/>
            <person name="Andreopoulos B."/>
            <person name="Lipzen A."/>
            <person name="Chen C."/>
            <person name="Yan M."/>
            <person name="Daum C."/>
            <person name="Ng V."/>
            <person name="Clum A."/>
            <person name="Steindorff A."/>
            <person name="Ohm R.A."/>
            <person name="Martin F."/>
            <person name="Silar P."/>
            <person name="Natvig D.O."/>
            <person name="Lalanne C."/>
            <person name="Gautier V."/>
            <person name="Ament-Velasquez S.L."/>
            <person name="Kruys A."/>
            <person name="Hutchinson M.I."/>
            <person name="Powell A.J."/>
            <person name="Barry K."/>
            <person name="Miller A.N."/>
            <person name="Grigoriev I.V."/>
            <person name="Debuchy R."/>
            <person name="Gladieux P."/>
            <person name="Hiltunen Thoren M."/>
            <person name="Johannesson H."/>
        </authorList>
    </citation>
    <scope>NUCLEOTIDE SEQUENCE</scope>
    <source>
        <strain evidence="2">CBS 123565</strain>
    </source>
</reference>
<dbReference type="GO" id="GO:0042393">
    <property type="term" value="F:histone binding"/>
    <property type="evidence" value="ECO:0007669"/>
    <property type="project" value="InterPro"/>
</dbReference>
<feature type="compositionally biased region" description="Low complexity" evidence="1">
    <location>
        <begin position="763"/>
        <end position="780"/>
    </location>
</feature>
<feature type="compositionally biased region" description="Basic residues" evidence="1">
    <location>
        <begin position="514"/>
        <end position="525"/>
    </location>
</feature>
<dbReference type="Proteomes" id="UP001304895">
    <property type="component" value="Unassembled WGS sequence"/>
</dbReference>
<dbReference type="InterPro" id="IPR009072">
    <property type="entry name" value="Histone-fold"/>
</dbReference>
<proteinExistence type="predicted"/>
<organism evidence="2 3">
    <name type="scientific">Trichocladium antarcticum</name>
    <dbReference type="NCBI Taxonomy" id="1450529"/>
    <lineage>
        <taxon>Eukaryota</taxon>
        <taxon>Fungi</taxon>
        <taxon>Dikarya</taxon>
        <taxon>Ascomycota</taxon>
        <taxon>Pezizomycotina</taxon>
        <taxon>Sordariomycetes</taxon>
        <taxon>Sordariomycetidae</taxon>
        <taxon>Sordariales</taxon>
        <taxon>Chaetomiaceae</taxon>
        <taxon>Trichocladium</taxon>
    </lineage>
</organism>
<dbReference type="GO" id="GO:0046982">
    <property type="term" value="F:protein heterodimerization activity"/>
    <property type="evidence" value="ECO:0007669"/>
    <property type="project" value="InterPro"/>
</dbReference>
<feature type="compositionally biased region" description="Basic and acidic residues" evidence="1">
    <location>
        <begin position="465"/>
        <end position="486"/>
    </location>
</feature>